<evidence type="ECO:0000313" key="5">
    <source>
        <dbReference type="EMBL" id="KRN18603.1"/>
    </source>
</evidence>
<evidence type="ECO:0000313" key="6">
    <source>
        <dbReference type="Proteomes" id="UP000051442"/>
    </source>
</evidence>
<dbReference type="InterPro" id="IPR020476">
    <property type="entry name" value="Nudix_hydrolase"/>
</dbReference>
<comment type="similarity">
    <text evidence="3">Belongs to the Nudix hydrolase family.</text>
</comment>
<evidence type="ECO:0000256" key="3">
    <source>
        <dbReference type="RuleBase" id="RU003476"/>
    </source>
</evidence>
<dbReference type="InterPro" id="IPR020084">
    <property type="entry name" value="NUDIX_hydrolase_CS"/>
</dbReference>
<gene>
    <name evidence="5" type="ORF">FD14_GL001928</name>
</gene>
<dbReference type="PRINTS" id="PR00502">
    <property type="entry name" value="NUDIXFAMILY"/>
</dbReference>
<dbReference type="PROSITE" id="PS00893">
    <property type="entry name" value="NUDIX_BOX"/>
    <property type="match status" value="1"/>
</dbReference>
<dbReference type="EMBL" id="AYZM01000148">
    <property type="protein sequence ID" value="KRN18603.1"/>
    <property type="molecule type" value="Genomic_DNA"/>
</dbReference>
<dbReference type="CDD" id="cd18875">
    <property type="entry name" value="NUDIX_Hydrolase"/>
    <property type="match status" value="1"/>
</dbReference>
<dbReference type="PROSITE" id="PS51462">
    <property type="entry name" value="NUDIX"/>
    <property type="match status" value="1"/>
</dbReference>
<dbReference type="Proteomes" id="UP000051442">
    <property type="component" value="Unassembled WGS sequence"/>
</dbReference>
<sequence length="156" mass="17227">MIEVASKRTQAVELVNMCMVFDPQTKRVLVEDKPNVAWKAGHSFPGGHVEPGESAAAAMIREVYEETGLTVSDLEACGCVEWFDDDYRKIGFLYRTSHFSGTIKAGGEGQIYWLPLTELNEKNTAESFMPMLAIFTQATTVSATSDVMNGHLTLED</sequence>
<dbReference type="Gene3D" id="3.90.79.10">
    <property type="entry name" value="Nucleoside Triphosphate Pyrophosphohydrolase"/>
    <property type="match status" value="1"/>
</dbReference>
<dbReference type="InterPro" id="IPR015797">
    <property type="entry name" value="NUDIX_hydrolase-like_dom_sf"/>
</dbReference>
<evidence type="ECO:0000256" key="2">
    <source>
        <dbReference type="ARBA" id="ARBA00022801"/>
    </source>
</evidence>
<dbReference type="AlphaFoldDB" id="A0A0R2ETS3"/>
<comment type="cofactor">
    <cofactor evidence="1">
        <name>Mg(2+)</name>
        <dbReference type="ChEBI" id="CHEBI:18420"/>
    </cofactor>
</comment>
<keyword evidence="2 3" id="KW-0378">Hydrolase</keyword>
<dbReference type="PANTHER" id="PTHR43046">
    <property type="entry name" value="GDP-MANNOSE MANNOSYL HYDROLASE"/>
    <property type="match status" value="1"/>
</dbReference>
<protein>
    <submittedName>
        <fullName evidence="5">NUDIX family hydrolase</fullName>
    </submittedName>
</protein>
<dbReference type="SUPFAM" id="SSF55811">
    <property type="entry name" value="Nudix"/>
    <property type="match status" value="1"/>
</dbReference>
<name>A0A0R2ETS3_9LACO</name>
<dbReference type="PATRIC" id="fig|1423804.4.peg.2091"/>
<dbReference type="PANTHER" id="PTHR43046:SF14">
    <property type="entry name" value="MUTT_NUDIX FAMILY PROTEIN"/>
    <property type="match status" value="1"/>
</dbReference>
<reference evidence="5 6" key="1">
    <citation type="journal article" date="2015" name="Genome Announc.">
        <title>Expanding the biotechnology potential of lactobacilli through comparative genomics of 213 strains and associated genera.</title>
        <authorList>
            <person name="Sun Z."/>
            <person name="Harris H.M."/>
            <person name="McCann A."/>
            <person name="Guo C."/>
            <person name="Argimon S."/>
            <person name="Zhang W."/>
            <person name="Yang X."/>
            <person name="Jeffery I.B."/>
            <person name="Cooney J.C."/>
            <person name="Kagawa T.F."/>
            <person name="Liu W."/>
            <person name="Song Y."/>
            <person name="Salvetti E."/>
            <person name="Wrobel A."/>
            <person name="Rasinkangas P."/>
            <person name="Parkhill J."/>
            <person name="Rea M.C."/>
            <person name="O'Sullivan O."/>
            <person name="Ritari J."/>
            <person name="Douillard F.P."/>
            <person name="Paul Ross R."/>
            <person name="Yang R."/>
            <person name="Briner A.E."/>
            <person name="Felis G.E."/>
            <person name="de Vos W.M."/>
            <person name="Barrangou R."/>
            <person name="Klaenhammer T.R."/>
            <person name="Caufield P.W."/>
            <person name="Cui Y."/>
            <person name="Zhang H."/>
            <person name="O'Toole P.W."/>
        </authorList>
    </citation>
    <scope>NUCLEOTIDE SEQUENCE [LARGE SCALE GENOMIC DNA]</scope>
    <source>
        <strain evidence="5 6">DSM 23365</strain>
    </source>
</reference>
<dbReference type="STRING" id="1423804.FD14_GL001928"/>
<dbReference type="GO" id="GO:0016787">
    <property type="term" value="F:hydrolase activity"/>
    <property type="evidence" value="ECO:0007669"/>
    <property type="project" value="UniProtKB-KW"/>
</dbReference>
<dbReference type="Pfam" id="PF00293">
    <property type="entry name" value="NUDIX"/>
    <property type="match status" value="1"/>
</dbReference>
<proteinExistence type="inferred from homology"/>
<evidence type="ECO:0000256" key="1">
    <source>
        <dbReference type="ARBA" id="ARBA00001946"/>
    </source>
</evidence>
<feature type="domain" description="Nudix hydrolase" evidence="4">
    <location>
        <begin position="11"/>
        <end position="136"/>
    </location>
</feature>
<keyword evidence="6" id="KW-1185">Reference proteome</keyword>
<evidence type="ECO:0000259" key="4">
    <source>
        <dbReference type="PROSITE" id="PS51462"/>
    </source>
</evidence>
<accession>A0A0R2ETS3</accession>
<dbReference type="InterPro" id="IPR000086">
    <property type="entry name" value="NUDIX_hydrolase_dom"/>
</dbReference>
<comment type="caution">
    <text evidence="5">The sequence shown here is derived from an EMBL/GenBank/DDBJ whole genome shotgun (WGS) entry which is preliminary data.</text>
</comment>
<organism evidence="5 6">
    <name type="scientific">Secundilactobacillus similis DSM 23365 = JCM 2765</name>
    <dbReference type="NCBI Taxonomy" id="1423804"/>
    <lineage>
        <taxon>Bacteria</taxon>
        <taxon>Bacillati</taxon>
        <taxon>Bacillota</taxon>
        <taxon>Bacilli</taxon>
        <taxon>Lactobacillales</taxon>
        <taxon>Lactobacillaceae</taxon>
        <taxon>Secundilactobacillus</taxon>
    </lineage>
</organism>